<evidence type="ECO:0000256" key="1">
    <source>
        <dbReference type="SAM" id="SignalP"/>
    </source>
</evidence>
<feature type="chain" id="PRO_5018103224" description="DUF3887 domain-containing protein" evidence="1">
    <location>
        <begin position="25"/>
        <end position="140"/>
    </location>
</feature>
<gene>
    <name evidence="2" type="ORF">EAX61_10705</name>
</gene>
<evidence type="ECO:0000313" key="3">
    <source>
        <dbReference type="Proteomes" id="UP000281985"/>
    </source>
</evidence>
<reference evidence="2 3" key="1">
    <citation type="submission" date="2018-10" db="EMBL/GenBank/DDBJ databases">
        <title>Dokdonia luteus sp. nov., isolated from sea water.</title>
        <authorList>
            <person name="Zhou L.Y."/>
            <person name="Du Z.J."/>
        </authorList>
    </citation>
    <scope>NUCLEOTIDE SEQUENCE [LARGE SCALE GENOMIC DNA]</scope>
    <source>
        <strain evidence="2 3">SH27</strain>
    </source>
</reference>
<evidence type="ECO:0008006" key="4">
    <source>
        <dbReference type="Google" id="ProtNLM"/>
    </source>
</evidence>
<sequence>MIKKIMIITFVGCFLISCAPVAKAVLGTKKVEEAAEKIVNNESEEINKNKMRLSSSFEKFLESEKGEAYFKNINEKLGKLEHLEIDRLKGSLSDTMNYRMKAWFKDSDILQEVRVQTFNKREILDVVVIPWDDEMNSPKK</sequence>
<organism evidence="2 3">
    <name type="scientific">Dokdonia sinensis</name>
    <dbReference type="NCBI Taxonomy" id="2479847"/>
    <lineage>
        <taxon>Bacteria</taxon>
        <taxon>Pseudomonadati</taxon>
        <taxon>Bacteroidota</taxon>
        <taxon>Flavobacteriia</taxon>
        <taxon>Flavobacteriales</taxon>
        <taxon>Flavobacteriaceae</taxon>
        <taxon>Dokdonia</taxon>
    </lineage>
</organism>
<keyword evidence="3" id="KW-1185">Reference proteome</keyword>
<dbReference type="Proteomes" id="UP000281985">
    <property type="component" value="Unassembled WGS sequence"/>
</dbReference>
<dbReference type="PROSITE" id="PS51257">
    <property type="entry name" value="PROKAR_LIPOPROTEIN"/>
    <property type="match status" value="1"/>
</dbReference>
<accession>A0A3M0FY10</accession>
<protein>
    <recommendedName>
        <fullName evidence="4">DUF3887 domain-containing protein</fullName>
    </recommendedName>
</protein>
<feature type="signal peptide" evidence="1">
    <location>
        <begin position="1"/>
        <end position="24"/>
    </location>
</feature>
<comment type="caution">
    <text evidence="2">The sequence shown here is derived from an EMBL/GenBank/DDBJ whole genome shotgun (WGS) entry which is preliminary data.</text>
</comment>
<evidence type="ECO:0000313" key="2">
    <source>
        <dbReference type="EMBL" id="RMB57581.1"/>
    </source>
</evidence>
<dbReference type="AlphaFoldDB" id="A0A3M0FY10"/>
<dbReference type="RefSeq" id="WP_121917688.1">
    <property type="nucleotide sequence ID" value="NZ_REFV01000010.1"/>
</dbReference>
<proteinExistence type="predicted"/>
<keyword evidence="1" id="KW-0732">Signal</keyword>
<dbReference type="OrthoDB" id="9904937at2"/>
<name>A0A3M0FY10_9FLAO</name>
<dbReference type="EMBL" id="REFV01000010">
    <property type="protein sequence ID" value="RMB57581.1"/>
    <property type="molecule type" value="Genomic_DNA"/>
</dbReference>